<name>A0A2S1LHF2_9FLAO</name>
<feature type="domain" description="Xylose isomerase-like TIM barrel" evidence="2">
    <location>
        <begin position="198"/>
        <end position="388"/>
    </location>
</feature>
<reference evidence="3 4" key="1">
    <citation type="submission" date="2017-04" db="EMBL/GenBank/DDBJ databases">
        <title>Compelte genome sequence of WV33.</title>
        <authorList>
            <person name="Lee P.C."/>
        </authorList>
    </citation>
    <scope>NUCLEOTIDE SEQUENCE [LARGE SCALE GENOMIC DNA]</scope>
    <source>
        <strain evidence="3 4">WV33</strain>
    </source>
</reference>
<organism evidence="3 4">
    <name type="scientific">Flavobacterium faecale</name>
    <dbReference type="NCBI Taxonomy" id="1355330"/>
    <lineage>
        <taxon>Bacteria</taxon>
        <taxon>Pseudomonadati</taxon>
        <taxon>Bacteroidota</taxon>
        <taxon>Flavobacteriia</taxon>
        <taxon>Flavobacteriales</taxon>
        <taxon>Flavobacteriaceae</taxon>
        <taxon>Flavobacterium</taxon>
    </lineage>
</organism>
<dbReference type="Gene3D" id="3.20.20.150">
    <property type="entry name" value="Divalent-metal-dependent TIM barrel enzymes"/>
    <property type="match status" value="1"/>
</dbReference>
<evidence type="ECO:0000313" key="3">
    <source>
        <dbReference type="EMBL" id="AWG23222.1"/>
    </source>
</evidence>
<dbReference type="RefSeq" id="WP_108742122.1">
    <property type="nucleotide sequence ID" value="NZ_CP020918.1"/>
</dbReference>
<dbReference type="InterPro" id="IPR050312">
    <property type="entry name" value="IolE/XylAMocC-like"/>
</dbReference>
<feature type="signal peptide" evidence="1">
    <location>
        <begin position="1"/>
        <end position="18"/>
    </location>
</feature>
<keyword evidence="1" id="KW-0732">Signal</keyword>
<evidence type="ECO:0000313" key="4">
    <source>
        <dbReference type="Proteomes" id="UP000244527"/>
    </source>
</evidence>
<dbReference type="Proteomes" id="UP000244527">
    <property type="component" value="Chromosome"/>
</dbReference>
<dbReference type="Pfam" id="PF01261">
    <property type="entry name" value="AP_endonuc_2"/>
    <property type="match status" value="1"/>
</dbReference>
<sequence length="426" mass="49687">MKRVLFLVIFLKSFVGFAQENYGISSQKDRLRQYSGQWVSAINPSTDSVAEYPEIKMSSLTNFDNHSLTVEVLQKENTNKYNPILHEIIGYDTSTKSIFAAGHNAKGAFFTGKGIFSSENHWTMQDKDLNGNKTMKVDFNFQNYTDVILEGFDTNEKSLWKTRYIKNNPKDKNIGIQLVSVHKEMLKNPEQTLIQLGRMGYSYVETFVYKDGGFYGQSPMQFRAMVEKAGLKFLGSMTFFDPEDKNDDAAINAWWNKTIQDHKIAGVEYLSTSNSKLKGIKTIKELQEYCNYYNKVGKLCKKNGLKFVYHNHADEFLKVKGVTIYDYFLQNTNPDYVYFQSDLYWMHRGGVNPIDYFKTYPNRFISWHVKDYKELGESGKIYFKDIFNYQKIAGVQYILAEVEDYNFPPLYSVDLAWEYIYYELLK</sequence>
<dbReference type="AlphaFoldDB" id="A0A2S1LHF2"/>
<dbReference type="InterPro" id="IPR013022">
    <property type="entry name" value="Xyl_isomerase-like_TIM-brl"/>
</dbReference>
<dbReference type="KEGG" id="ffa:FFWV33_17660"/>
<evidence type="ECO:0000259" key="2">
    <source>
        <dbReference type="Pfam" id="PF01261"/>
    </source>
</evidence>
<dbReference type="InterPro" id="IPR036237">
    <property type="entry name" value="Xyl_isomerase-like_sf"/>
</dbReference>
<gene>
    <name evidence="3" type="ORF">FFWV33_17660</name>
</gene>
<dbReference type="EMBL" id="CP020918">
    <property type="protein sequence ID" value="AWG23222.1"/>
    <property type="molecule type" value="Genomic_DNA"/>
</dbReference>
<dbReference type="PANTHER" id="PTHR12110">
    <property type="entry name" value="HYDROXYPYRUVATE ISOMERASE"/>
    <property type="match status" value="1"/>
</dbReference>
<dbReference type="SUPFAM" id="SSF51658">
    <property type="entry name" value="Xylose isomerase-like"/>
    <property type="match status" value="1"/>
</dbReference>
<evidence type="ECO:0000256" key="1">
    <source>
        <dbReference type="SAM" id="SignalP"/>
    </source>
</evidence>
<dbReference type="OrthoDB" id="9798407at2"/>
<protein>
    <recommendedName>
        <fullName evidence="2">Xylose isomerase-like TIM barrel domain-containing protein</fullName>
    </recommendedName>
</protein>
<dbReference type="PANTHER" id="PTHR12110:SF41">
    <property type="entry name" value="INOSOSE DEHYDRATASE"/>
    <property type="match status" value="1"/>
</dbReference>
<proteinExistence type="predicted"/>
<accession>A0A2S1LHF2</accession>
<keyword evidence="4" id="KW-1185">Reference proteome</keyword>
<feature type="chain" id="PRO_5015614993" description="Xylose isomerase-like TIM barrel domain-containing protein" evidence="1">
    <location>
        <begin position="19"/>
        <end position="426"/>
    </location>
</feature>